<dbReference type="InterPro" id="IPR012338">
    <property type="entry name" value="Beta-lactam/transpept-like"/>
</dbReference>
<dbReference type="InterPro" id="IPR050491">
    <property type="entry name" value="AmpC-like"/>
</dbReference>
<dbReference type="Proteomes" id="UP000198379">
    <property type="component" value="Unassembled WGS sequence"/>
</dbReference>
<keyword evidence="1" id="KW-0472">Membrane</keyword>
<dbReference type="SUPFAM" id="SSF56601">
    <property type="entry name" value="beta-lactamase/transpeptidase-like"/>
    <property type="match status" value="1"/>
</dbReference>
<sequence>MQVLMKNTFLKITSIVVIAGLLIWGTLKIVIATKTAVPDLEITTSVTSPEGNEALDTWLSTLESEGKFNGGVLLIKEGKPIFMSTYGYTDHTRTKRLTTQSSFRLASVSKQFTAMGIMLLEHKGLLDYDAPVTTYITSFPYDGVTVRHLLNMTSGIPDGYLQLAEKHKAELGTELSIQEAVTLLCEYPSKAAPANSWFNYSNSNYILLAGIIENVSGTSFENYMQEAIFDPLEMHNARVWNLLSVTKSFPNKTLGFEKQGDQYIPMYPTFIDGVSGDGGVFASIEDFVIWDAAWYGNGTTLLPQEKIQEAFKAPTLTNNTLSEYGFGWSLQGDVMQHPGGWLAARTFIYRNTASKTCLVLLDNSANNWHFVSIQEKLIKTIESL</sequence>
<feature type="domain" description="Beta-lactamase-related" evidence="2">
    <location>
        <begin position="67"/>
        <end position="366"/>
    </location>
</feature>
<evidence type="ECO:0000259" key="2">
    <source>
        <dbReference type="Pfam" id="PF00144"/>
    </source>
</evidence>
<dbReference type="Pfam" id="PF00144">
    <property type="entry name" value="Beta-lactamase"/>
    <property type="match status" value="1"/>
</dbReference>
<dbReference type="InterPro" id="IPR001466">
    <property type="entry name" value="Beta-lactam-related"/>
</dbReference>
<dbReference type="Gene3D" id="3.40.710.10">
    <property type="entry name" value="DD-peptidase/beta-lactamase superfamily"/>
    <property type="match status" value="1"/>
</dbReference>
<organism evidence="3 4">
    <name type="scientific">Dokdonia pacifica</name>
    <dbReference type="NCBI Taxonomy" id="1627892"/>
    <lineage>
        <taxon>Bacteria</taxon>
        <taxon>Pseudomonadati</taxon>
        <taxon>Bacteroidota</taxon>
        <taxon>Flavobacteriia</taxon>
        <taxon>Flavobacteriales</taxon>
        <taxon>Flavobacteriaceae</taxon>
        <taxon>Dokdonia</taxon>
    </lineage>
</organism>
<dbReference type="PANTHER" id="PTHR46825:SF9">
    <property type="entry name" value="BETA-LACTAMASE-RELATED DOMAIN-CONTAINING PROTEIN"/>
    <property type="match status" value="1"/>
</dbReference>
<accession>A0A238Z8A8</accession>
<keyword evidence="4" id="KW-1185">Reference proteome</keyword>
<keyword evidence="1" id="KW-1133">Transmembrane helix</keyword>
<protein>
    <submittedName>
        <fullName evidence="3">CubicO group peptidase, beta-lactamase class C family</fullName>
    </submittedName>
</protein>
<evidence type="ECO:0000313" key="4">
    <source>
        <dbReference type="Proteomes" id="UP000198379"/>
    </source>
</evidence>
<name>A0A238Z8A8_9FLAO</name>
<feature type="transmembrane region" description="Helical" evidence="1">
    <location>
        <begin position="12"/>
        <end position="31"/>
    </location>
</feature>
<dbReference type="AlphaFoldDB" id="A0A238Z8A8"/>
<gene>
    <name evidence="3" type="ORF">SAMN06265376_10334</name>
</gene>
<evidence type="ECO:0000313" key="3">
    <source>
        <dbReference type="EMBL" id="SNR79706.1"/>
    </source>
</evidence>
<evidence type="ECO:0000256" key="1">
    <source>
        <dbReference type="SAM" id="Phobius"/>
    </source>
</evidence>
<keyword evidence="1" id="KW-0812">Transmembrane</keyword>
<reference evidence="3 4" key="1">
    <citation type="submission" date="2017-06" db="EMBL/GenBank/DDBJ databases">
        <authorList>
            <person name="Kim H.J."/>
            <person name="Triplett B.A."/>
        </authorList>
    </citation>
    <scope>NUCLEOTIDE SEQUENCE [LARGE SCALE GENOMIC DNA]</scope>
    <source>
        <strain evidence="3 4">DSM 25597</strain>
    </source>
</reference>
<proteinExistence type="predicted"/>
<dbReference type="PANTHER" id="PTHR46825">
    <property type="entry name" value="D-ALANYL-D-ALANINE-CARBOXYPEPTIDASE/ENDOPEPTIDASE AMPH"/>
    <property type="match status" value="1"/>
</dbReference>
<dbReference type="EMBL" id="FZNY01000003">
    <property type="protein sequence ID" value="SNR79706.1"/>
    <property type="molecule type" value="Genomic_DNA"/>
</dbReference>